<dbReference type="Proteomes" id="UP001055167">
    <property type="component" value="Unassembled WGS sequence"/>
</dbReference>
<reference evidence="2" key="2">
    <citation type="submission" date="2021-08" db="EMBL/GenBank/DDBJ databases">
        <authorList>
            <person name="Tani A."/>
            <person name="Ola A."/>
            <person name="Ogura Y."/>
            <person name="Katsura K."/>
            <person name="Hayashi T."/>
        </authorList>
    </citation>
    <scope>NUCLEOTIDE SEQUENCE</scope>
    <source>
        <strain evidence="2">KCTC 52305</strain>
    </source>
</reference>
<evidence type="ECO:0000256" key="1">
    <source>
        <dbReference type="SAM" id="MobiDB-lite"/>
    </source>
</evidence>
<gene>
    <name evidence="2" type="ORF">OPKNFCMD_1796</name>
</gene>
<protein>
    <submittedName>
        <fullName evidence="2">Uncharacterized protein</fullName>
    </submittedName>
</protein>
<feature type="region of interest" description="Disordered" evidence="1">
    <location>
        <begin position="97"/>
        <end position="117"/>
    </location>
</feature>
<sequence>MAIRLAAEVGPIAARVAVQAGATVEAAFVLNTMVACELDTIACKLLGEQGYEGFDDLTVLELAGLSARDPDWDALARQADAEFDEAACEDLLEQTMFPPGWQPPVRSARHRKGGACG</sequence>
<evidence type="ECO:0000313" key="3">
    <source>
        <dbReference type="Proteomes" id="UP001055167"/>
    </source>
</evidence>
<organism evidence="2 3">
    <name type="scientific">Methylobacterium crusticola</name>
    <dbReference type="NCBI Taxonomy" id="1697972"/>
    <lineage>
        <taxon>Bacteria</taxon>
        <taxon>Pseudomonadati</taxon>
        <taxon>Pseudomonadota</taxon>
        <taxon>Alphaproteobacteria</taxon>
        <taxon>Hyphomicrobiales</taxon>
        <taxon>Methylobacteriaceae</taxon>
        <taxon>Methylobacterium</taxon>
    </lineage>
</organism>
<name>A0ABQ4QV55_9HYPH</name>
<comment type="caution">
    <text evidence="2">The sequence shown here is derived from an EMBL/GenBank/DDBJ whole genome shotgun (WGS) entry which is preliminary data.</text>
</comment>
<accession>A0ABQ4QV55</accession>
<dbReference type="EMBL" id="BPQH01000005">
    <property type="protein sequence ID" value="GJD49067.1"/>
    <property type="molecule type" value="Genomic_DNA"/>
</dbReference>
<reference evidence="2" key="1">
    <citation type="journal article" date="2021" name="Front. Microbiol.">
        <title>Comprehensive Comparative Genomics and Phenotyping of Methylobacterium Species.</title>
        <authorList>
            <person name="Alessa O."/>
            <person name="Ogura Y."/>
            <person name="Fujitani Y."/>
            <person name="Takami H."/>
            <person name="Hayashi T."/>
            <person name="Sahin N."/>
            <person name="Tani A."/>
        </authorList>
    </citation>
    <scope>NUCLEOTIDE SEQUENCE</scope>
    <source>
        <strain evidence="2">KCTC 52305</strain>
    </source>
</reference>
<keyword evidence="3" id="KW-1185">Reference proteome</keyword>
<feature type="compositionally biased region" description="Basic residues" evidence="1">
    <location>
        <begin position="107"/>
        <end position="117"/>
    </location>
</feature>
<proteinExistence type="predicted"/>
<evidence type="ECO:0000313" key="2">
    <source>
        <dbReference type="EMBL" id="GJD49067.1"/>
    </source>
</evidence>